<gene>
    <name evidence="2" type="ORF">SPIL2461_LOCUS13925</name>
</gene>
<sequence>MNAKFWNDEPAVWVAPALGVADQPWLGLWLGVRRELGIDGIEPPLPTPSVDGTASQAGVSTAEISAWLRLVLPRDAEPLSAHSLKRTLLSYANKRGLGNTDKLILGHHCHQGKMADVYGDDYAARPLRLLEALLSDIRDGSFDPDASRAGRFTGLSEAELKSSPKAAEVVEDDGAGVESADGEESALCSFERVSDQPGMDAAPIAGPLLEQPDAGELCEPEGSADVDALQSSSSSDSDSSLSSTSDVLTDTDHQDASRVIGIPTPAAGTRFLVHSNTKMLHMIADGNFKVMLCGRMVQEVHQAATDVRFDSSDRSGFSTMALVDSKASFLQRCTDVGAADIHTSLKGEGVETFAQLAYACGTPKEPPSQAAFDTFATKVLGANPKLGDVGMLKRLMFEASTFVVAALRQSVMGDTETPRKLPVAEKAARAMAQKQRLSGLLIERDMVPSYALVDLCAHMCDTNTVTWISPGKCTSRESEIQ</sequence>
<evidence type="ECO:0000256" key="1">
    <source>
        <dbReference type="SAM" id="MobiDB-lite"/>
    </source>
</evidence>
<reference evidence="2" key="1">
    <citation type="submission" date="2021-02" db="EMBL/GenBank/DDBJ databases">
        <authorList>
            <person name="Dougan E. K."/>
            <person name="Rhodes N."/>
            <person name="Thang M."/>
            <person name="Chan C."/>
        </authorList>
    </citation>
    <scope>NUCLEOTIDE SEQUENCE</scope>
</reference>
<dbReference type="EMBL" id="CAJNIZ010031235">
    <property type="protein sequence ID" value="CAE7529211.1"/>
    <property type="molecule type" value="Genomic_DNA"/>
</dbReference>
<evidence type="ECO:0000313" key="3">
    <source>
        <dbReference type="Proteomes" id="UP000649617"/>
    </source>
</evidence>
<feature type="region of interest" description="Disordered" evidence="1">
    <location>
        <begin position="162"/>
        <end position="186"/>
    </location>
</feature>
<feature type="region of interest" description="Disordered" evidence="1">
    <location>
        <begin position="199"/>
        <end position="253"/>
    </location>
</feature>
<dbReference type="Proteomes" id="UP000649617">
    <property type="component" value="Unassembled WGS sequence"/>
</dbReference>
<feature type="non-terminal residue" evidence="2">
    <location>
        <position position="481"/>
    </location>
</feature>
<proteinExistence type="predicted"/>
<accession>A0A812TMM7</accession>
<comment type="caution">
    <text evidence="2">The sequence shown here is derived from an EMBL/GenBank/DDBJ whole genome shotgun (WGS) entry which is preliminary data.</text>
</comment>
<feature type="compositionally biased region" description="Acidic residues" evidence="1">
    <location>
        <begin position="169"/>
        <end position="184"/>
    </location>
</feature>
<keyword evidence="3" id="KW-1185">Reference proteome</keyword>
<protein>
    <submittedName>
        <fullName evidence="2">Uncharacterized protein</fullName>
    </submittedName>
</protein>
<evidence type="ECO:0000313" key="2">
    <source>
        <dbReference type="EMBL" id="CAE7529211.1"/>
    </source>
</evidence>
<name>A0A812TMM7_SYMPI</name>
<dbReference type="OrthoDB" id="10612249at2759"/>
<dbReference type="AlphaFoldDB" id="A0A812TMM7"/>
<organism evidence="2 3">
    <name type="scientific">Symbiodinium pilosum</name>
    <name type="common">Dinoflagellate</name>
    <dbReference type="NCBI Taxonomy" id="2952"/>
    <lineage>
        <taxon>Eukaryota</taxon>
        <taxon>Sar</taxon>
        <taxon>Alveolata</taxon>
        <taxon>Dinophyceae</taxon>
        <taxon>Suessiales</taxon>
        <taxon>Symbiodiniaceae</taxon>
        <taxon>Symbiodinium</taxon>
    </lineage>
</organism>
<feature type="compositionally biased region" description="Low complexity" evidence="1">
    <location>
        <begin position="225"/>
        <end position="248"/>
    </location>
</feature>